<dbReference type="AlphaFoldDB" id="A0A6J7INV9"/>
<dbReference type="Pfam" id="PF14338">
    <property type="entry name" value="Mrr_N"/>
    <property type="match status" value="1"/>
</dbReference>
<dbReference type="PANTHER" id="PTHR37291:SF1">
    <property type="entry name" value="TYPE IV METHYL-DIRECTED RESTRICTION ENZYME ECOKMCRB SUBUNIT"/>
    <property type="match status" value="1"/>
</dbReference>
<name>A0A6J7INV9_9ZZZZ</name>
<evidence type="ECO:0000259" key="1">
    <source>
        <dbReference type="SMART" id="SM00382"/>
    </source>
</evidence>
<evidence type="ECO:0000313" key="2">
    <source>
        <dbReference type="EMBL" id="CAB4932953.1"/>
    </source>
</evidence>
<dbReference type="SMART" id="SM00382">
    <property type="entry name" value="AAA"/>
    <property type="match status" value="1"/>
</dbReference>
<accession>A0A6J7INV9</accession>
<dbReference type="GO" id="GO:0005524">
    <property type="term" value="F:ATP binding"/>
    <property type="evidence" value="ECO:0007669"/>
    <property type="project" value="InterPro"/>
</dbReference>
<dbReference type="PANTHER" id="PTHR37291">
    <property type="entry name" value="5-METHYLCYTOSINE-SPECIFIC RESTRICTION ENZYME B"/>
    <property type="match status" value="1"/>
</dbReference>
<organism evidence="2">
    <name type="scientific">freshwater metagenome</name>
    <dbReference type="NCBI Taxonomy" id="449393"/>
    <lineage>
        <taxon>unclassified sequences</taxon>
        <taxon>metagenomes</taxon>
        <taxon>ecological metagenomes</taxon>
    </lineage>
</organism>
<dbReference type="InterPro" id="IPR011704">
    <property type="entry name" value="ATPase_dyneun-rel_AAA"/>
</dbReference>
<dbReference type="SUPFAM" id="SSF52540">
    <property type="entry name" value="P-loop containing nucleoside triphosphate hydrolases"/>
    <property type="match status" value="1"/>
</dbReference>
<dbReference type="InterPro" id="IPR025745">
    <property type="entry name" value="Mrr-like_N_dom"/>
</dbReference>
<reference evidence="2" key="1">
    <citation type="submission" date="2020-05" db="EMBL/GenBank/DDBJ databases">
        <authorList>
            <person name="Chiriac C."/>
            <person name="Salcher M."/>
            <person name="Ghai R."/>
            <person name="Kavagutti S V."/>
        </authorList>
    </citation>
    <scope>NUCLEOTIDE SEQUENCE</scope>
</reference>
<dbReference type="InterPro" id="IPR052934">
    <property type="entry name" value="Methyl-DNA_Rec/Restrict_Enz"/>
</dbReference>
<dbReference type="InterPro" id="IPR003593">
    <property type="entry name" value="AAA+_ATPase"/>
</dbReference>
<dbReference type="CDD" id="cd00009">
    <property type="entry name" value="AAA"/>
    <property type="match status" value="1"/>
</dbReference>
<dbReference type="EMBL" id="CAFBNB010000136">
    <property type="protein sequence ID" value="CAB4932953.1"/>
    <property type="molecule type" value="Genomic_DNA"/>
</dbReference>
<dbReference type="Gene3D" id="3.40.50.300">
    <property type="entry name" value="P-loop containing nucleotide triphosphate hydrolases"/>
    <property type="match status" value="1"/>
</dbReference>
<dbReference type="GO" id="GO:0016887">
    <property type="term" value="F:ATP hydrolysis activity"/>
    <property type="evidence" value="ECO:0007669"/>
    <property type="project" value="InterPro"/>
</dbReference>
<sequence>MTDQASVSPNKYTSKARFGEQMLGVLRLLEPEPEGLQAREVLRRLKLALPPTESELTLDASGALRYDTKVRWWSVGLSKAEFVTKVGGVWAITDKGREALLEFPDASSFGAEVDRRYDEWKARDISEKASRENWELADSVIARIPAGRWVTFTDVAETVGGSFQSLGVHLWKECPPGWHRVALKGGLLSAERYGDEDRTDEQRRLLLDDGFDLDGPLPEDRHLPLGELAGILTEVKGGERAWLVRGTSVKGTSIVPEWIDEGFMSLPASMLPMLLPDASDEDIKSAVDSGYSTLGYSQREAKFEEILAFIHRMKPGHLVVTTAGDDVFIGEISGTALQHESPGKRSNLRRLVDWDNADSPLAVSDLPSRLAGRLRSSADVVELTDIYDAVGALRMPALDDDTVDGDVVPEARLELLSDEVVERLLIGRVWLDEFVELLAERRQVIVYGPPGTGKTYLAQEIAEALAGKGRVTLVQFHPSYAYEDFFEGYRPSGTVGGGIALQLVPGPLRKVVDAARENPGEPYFLIVDEINRANLAKVFGELYFLLEYRDRSIDLLYSSGDTGPAFTLPANVFLIGTMNTADRSIALVDSAMRRRFAFISLHPEDERLDQVLRQWLVDRSFAADRIDLLVGVLVELNRRIADKDVKIGPSYLMTSTVVTDAGLDRVWRTSILPLLEEYHVGEGVDVAARYGLPVLRRALAADRPVVPEDVESG</sequence>
<proteinExistence type="predicted"/>
<dbReference type="Pfam" id="PF07728">
    <property type="entry name" value="AAA_5"/>
    <property type="match status" value="1"/>
</dbReference>
<gene>
    <name evidence="2" type="ORF">UFOPK3720_00808</name>
</gene>
<feature type="domain" description="AAA+ ATPase" evidence="1">
    <location>
        <begin position="440"/>
        <end position="606"/>
    </location>
</feature>
<dbReference type="InterPro" id="IPR027417">
    <property type="entry name" value="P-loop_NTPase"/>
</dbReference>
<protein>
    <submittedName>
        <fullName evidence="2">Unannotated protein</fullName>
    </submittedName>
</protein>